<dbReference type="PANTHER" id="PTHR11610:SF150">
    <property type="entry name" value="FI01825P-RELATED"/>
    <property type="match status" value="1"/>
</dbReference>
<dbReference type="FunFam" id="3.40.50.1820:FF:000076">
    <property type="entry name" value="phospholipase A1"/>
    <property type="match status" value="1"/>
</dbReference>
<dbReference type="PANTHER" id="PTHR11610">
    <property type="entry name" value="LIPASE"/>
    <property type="match status" value="1"/>
</dbReference>
<evidence type="ECO:0000259" key="5">
    <source>
        <dbReference type="Pfam" id="PF00151"/>
    </source>
</evidence>
<evidence type="ECO:0000256" key="1">
    <source>
        <dbReference type="ARBA" id="ARBA00004613"/>
    </source>
</evidence>
<protein>
    <submittedName>
        <fullName evidence="6">(diamondback moth) hypothetical protein</fullName>
    </submittedName>
</protein>
<dbReference type="InterPro" id="IPR033906">
    <property type="entry name" value="Lipase_N"/>
</dbReference>
<proteinExistence type="inferred from homology"/>
<dbReference type="InterPro" id="IPR013818">
    <property type="entry name" value="Lipase"/>
</dbReference>
<gene>
    <name evidence="6" type="ORF">PLXY2_LOCUS13472</name>
</gene>
<accession>A0A8S4G8F1</accession>
<name>A0A8S4G8F1_PLUXY</name>
<dbReference type="InterPro" id="IPR000734">
    <property type="entry name" value="TAG_lipase"/>
</dbReference>
<dbReference type="PRINTS" id="PR00821">
    <property type="entry name" value="TAGLIPASE"/>
</dbReference>
<evidence type="ECO:0000256" key="2">
    <source>
        <dbReference type="ARBA" id="ARBA00010701"/>
    </source>
</evidence>
<sequence length="449" mass="50424">MEASVCGIEWDAPVPYDPVWLASVQTHAPVPPTNETRLWGWVTETDVEFRLFTRVNKFKYLGHWVTEDLTDDLDIERERRALAARCNMLARRFARCSKEVRVSLFKAYCQTFYTCSLWVKYTQKAYSALRVQYNNAFRVLPGLPRYCSASGMFADARTDGFHAIMRKRAASLMRRIRGSACRTLKVIHINDSEALWNSNFDFNRKVKVLTHGWLNHGFSPMPESIKEAYLNVSDLNIIVVDWGVAANVNYILASYNVAMVGRHLTHFLNFLIDEGVSMDDVHLIGHSLGAHVVGIAGAYVQKGPIDTITGLDPALPLFTVGNKDARLDKHDARHVEVIHTCGGYLGFASPLGHIDFYPNGGTRQPGCGIDYRGLCAHNRAHMFFAESITSDVEFTAVRCSSYDELYYTGSCRGTGETLPMGGFDIHYGKDGIYYLKTNAEKPYAIADAE</sequence>
<dbReference type="Gene3D" id="3.40.50.1820">
    <property type="entry name" value="alpha/beta hydrolase"/>
    <property type="match status" value="1"/>
</dbReference>
<dbReference type="InterPro" id="IPR029058">
    <property type="entry name" value="AB_hydrolase_fold"/>
</dbReference>
<dbReference type="CDD" id="cd00707">
    <property type="entry name" value="Pancreat_lipase_like"/>
    <property type="match status" value="1"/>
</dbReference>
<comment type="caution">
    <text evidence="6">The sequence shown here is derived from an EMBL/GenBank/DDBJ whole genome shotgun (WGS) entry which is preliminary data.</text>
</comment>
<dbReference type="GO" id="GO:0016042">
    <property type="term" value="P:lipid catabolic process"/>
    <property type="evidence" value="ECO:0007669"/>
    <property type="project" value="TreeGrafter"/>
</dbReference>
<feature type="domain" description="Lipase" evidence="5">
    <location>
        <begin position="185"/>
        <end position="443"/>
    </location>
</feature>
<dbReference type="GO" id="GO:0016298">
    <property type="term" value="F:lipase activity"/>
    <property type="evidence" value="ECO:0007669"/>
    <property type="project" value="InterPro"/>
</dbReference>
<dbReference type="SUPFAM" id="SSF53474">
    <property type="entry name" value="alpha/beta-Hydrolases"/>
    <property type="match status" value="1"/>
</dbReference>
<organism evidence="6 7">
    <name type="scientific">Plutella xylostella</name>
    <name type="common">Diamondback moth</name>
    <name type="synonym">Plutella maculipennis</name>
    <dbReference type="NCBI Taxonomy" id="51655"/>
    <lineage>
        <taxon>Eukaryota</taxon>
        <taxon>Metazoa</taxon>
        <taxon>Ecdysozoa</taxon>
        <taxon>Arthropoda</taxon>
        <taxon>Hexapoda</taxon>
        <taxon>Insecta</taxon>
        <taxon>Pterygota</taxon>
        <taxon>Neoptera</taxon>
        <taxon>Endopterygota</taxon>
        <taxon>Lepidoptera</taxon>
        <taxon>Glossata</taxon>
        <taxon>Ditrysia</taxon>
        <taxon>Yponomeutoidea</taxon>
        <taxon>Plutellidae</taxon>
        <taxon>Plutella</taxon>
    </lineage>
</organism>
<evidence type="ECO:0000313" key="7">
    <source>
        <dbReference type="Proteomes" id="UP000653454"/>
    </source>
</evidence>
<comment type="subcellular location">
    <subcellularLocation>
        <location evidence="1">Secreted</location>
    </subcellularLocation>
</comment>
<dbReference type="GO" id="GO:0005615">
    <property type="term" value="C:extracellular space"/>
    <property type="evidence" value="ECO:0007669"/>
    <property type="project" value="TreeGrafter"/>
</dbReference>
<dbReference type="Pfam" id="PF00151">
    <property type="entry name" value="Lipase"/>
    <property type="match status" value="1"/>
</dbReference>
<dbReference type="EMBL" id="CAJHNJ030000097">
    <property type="protein sequence ID" value="CAG9135212.1"/>
    <property type="molecule type" value="Genomic_DNA"/>
</dbReference>
<reference evidence="6" key="1">
    <citation type="submission" date="2020-11" db="EMBL/GenBank/DDBJ databases">
        <authorList>
            <person name="Whiteford S."/>
        </authorList>
    </citation>
    <scope>NUCLEOTIDE SEQUENCE</scope>
</reference>
<evidence type="ECO:0000256" key="3">
    <source>
        <dbReference type="ARBA" id="ARBA00022525"/>
    </source>
</evidence>
<keyword evidence="7" id="KW-1185">Reference proteome</keyword>
<dbReference type="GO" id="GO:0017171">
    <property type="term" value="F:serine hydrolase activity"/>
    <property type="evidence" value="ECO:0007669"/>
    <property type="project" value="TreeGrafter"/>
</dbReference>
<evidence type="ECO:0000313" key="6">
    <source>
        <dbReference type="EMBL" id="CAG9135212.1"/>
    </source>
</evidence>
<dbReference type="Proteomes" id="UP000653454">
    <property type="component" value="Unassembled WGS sequence"/>
</dbReference>
<comment type="similarity">
    <text evidence="2 4">Belongs to the AB hydrolase superfamily. Lipase family.</text>
</comment>
<evidence type="ECO:0000256" key="4">
    <source>
        <dbReference type="RuleBase" id="RU004262"/>
    </source>
</evidence>
<keyword evidence="3" id="KW-0964">Secreted</keyword>
<dbReference type="AlphaFoldDB" id="A0A8S4G8F1"/>